<evidence type="ECO:0000259" key="1">
    <source>
        <dbReference type="PROSITE" id="PS50853"/>
    </source>
</evidence>
<dbReference type="NCBIfam" id="TIGR04131">
    <property type="entry name" value="Bac_Flav_CTERM"/>
    <property type="match status" value="1"/>
</dbReference>
<gene>
    <name evidence="2" type="ORF">SAMN05421788_103430</name>
</gene>
<dbReference type="EMBL" id="FTOR01000003">
    <property type="protein sequence ID" value="SIT09185.1"/>
    <property type="molecule type" value="Genomic_DNA"/>
</dbReference>
<dbReference type="InterPro" id="IPR036116">
    <property type="entry name" value="FN3_sf"/>
</dbReference>
<sequence>MLNTPVSNPVRGIALLCACLTLTVTCIFGQWPGGVSGSLTTWFKANTTGNIIIPNTTTNGVSQWNSEKGTFSITQATASRQPVFTATNTTNGSFNFNPFVQFSKTSNTVLYNTSNTDNLLGNNGSIFMVINTYRTIADGNPSSFTYKNSVTNSSIAYQFKPGFRIQTGDGISGSTADYYNWGAPLPSPAPTYPETSGILLTAKGVDKATTDKFFNGRRNGDSIAITHRYDAPYDGYSYTPSISYGFFLGSDATTTGAQNMSCGIAELITFNTLLSDADQNKVESYLAIKYGITLTKKHSFYNLNYVAATGTVLWDTTANTGYWYNITGIGRDDASGLQQKQSRSMHNNALISLYNGFGYTSLPTANATNSNTIATDNSFLLTADNGLSTQITRCSPDNQLVHMARIWKVQKTGSGIDSVTIAVNATDVPANATRLLVSADNTFPAAATVSYPLKSISGQLATAVHLTDKVYFTFGTDTLHVAVTTVQPDCDHPNAGSVSAGVTGGVTPYTYLWTPSAATTASITNLSGDTYTLAVTHAGCTYTTSATIQAVEAATTPQVDDQSVCPNQTATFTVKNPATGATYAWYTSNTGGTPLSNTAPGTSYSTGALSASATYYVEAISATGCKSTPRTAVSATVLTVLAQPVVTVTTTTLNSITFSWAPVTGATGYQVSVNNSTYQTPNDPSGLSHTVTDLTPMTEASIRVIALGVQTCQNSAAGAATGKTLSAEVYIPNVFTPNADGKNDVFKVYSNIIRSMQLKVFNQWGELIFSSSDSNAAWDGTYKGKPQPVGIYVYAIKITLTNGNQVIRKGDINLLR</sequence>
<dbReference type="InterPro" id="IPR013783">
    <property type="entry name" value="Ig-like_fold"/>
</dbReference>
<reference evidence="3" key="1">
    <citation type="submission" date="2017-01" db="EMBL/GenBank/DDBJ databases">
        <authorList>
            <person name="Varghese N."/>
            <person name="Submissions S."/>
        </authorList>
    </citation>
    <scope>NUCLEOTIDE SEQUENCE [LARGE SCALE GENOMIC DNA]</scope>
    <source>
        <strain evidence="3">DSM 21054</strain>
    </source>
</reference>
<evidence type="ECO:0000313" key="2">
    <source>
        <dbReference type="EMBL" id="SIT09185.1"/>
    </source>
</evidence>
<name>A0A173ML21_9BACT</name>
<dbReference type="KEGG" id="fln:FLA_4124"/>
<accession>A0A173ML21</accession>
<dbReference type="Pfam" id="PF13573">
    <property type="entry name" value="SprB"/>
    <property type="match status" value="1"/>
</dbReference>
<dbReference type="AlphaFoldDB" id="A0A173ML21"/>
<dbReference type="OrthoDB" id="5726170at2"/>
<keyword evidence="3" id="KW-1185">Reference proteome</keyword>
<dbReference type="Pfam" id="PF26628">
    <property type="entry name" value="DUF8202"/>
    <property type="match status" value="1"/>
</dbReference>
<dbReference type="InterPro" id="IPR026341">
    <property type="entry name" value="T9SS_type_B"/>
</dbReference>
<organism evidence="2 3">
    <name type="scientific">Filimonas lacunae</name>
    <dbReference type="NCBI Taxonomy" id="477680"/>
    <lineage>
        <taxon>Bacteria</taxon>
        <taxon>Pseudomonadati</taxon>
        <taxon>Bacteroidota</taxon>
        <taxon>Chitinophagia</taxon>
        <taxon>Chitinophagales</taxon>
        <taxon>Chitinophagaceae</taxon>
        <taxon>Filimonas</taxon>
    </lineage>
</organism>
<dbReference type="Gene3D" id="2.60.40.10">
    <property type="entry name" value="Immunoglobulins"/>
    <property type="match status" value="1"/>
</dbReference>
<dbReference type="RefSeq" id="WP_076379240.1">
    <property type="nucleotide sequence ID" value="NZ_AP017422.1"/>
</dbReference>
<feature type="domain" description="Fibronectin type-III" evidence="1">
    <location>
        <begin position="641"/>
        <end position="727"/>
    </location>
</feature>
<dbReference type="STRING" id="477680.SAMN05421788_103430"/>
<dbReference type="Pfam" id="PF13585">
    <property type="entry name" value="CHU_C"/>
    <property type="match status" value="1"/>
</dbReference>
<proteinExistence type="predicted"/>
<dbReference type="SUPFAM" id="SSF49265">
    <property type="entry name" value="Fibronectin type III"/>
    <property type="match status" value="1"/>
</dbReference>
<dbReference type="InterPro" id="IPR003961">
    <property type="entry name" value="FN3_dom"/>
</dbReference>
<dbReference type="InterPro" id="IPR044023">
    <property type="entry name" value="Ig_7"/>
</dbReference>
<dbReference type="Pfam" id="PF19081">
    <property type="entry name" value="Ig_7"/>
    <property type="match status" value="1"/>
</dbReference>
<dbReference type="InterPro" id="IPR058515">
    <property type="entry name" value="DUF8202"/>
</dbReference>
<protein>
    <submittedName>
        <fullName evidence="2">Gliding motility-associated C-terminal domain-containing protein</fullName>
    </submittedName>
</protein>
<dbReference type="Proteomes" id="UP000186917">
    <property type="component" value="Unassembled WGS sequence"/>
</dbReference>
<evidence type="ECO:0000313" key="3">
    <source>
        <dbReference type="Proteomes" id="UP000186917"/>
    </source>
</evidence>
<dbReference type="InterPro" id="IPR025667">
    <property type="entry name" value="SprB_repeat"/>
</dbReference>
<dbReference type="PROSITE" id="PS50853">
    <property type="entry name" value="FN3"/>
    <property type="match status" value="1"/>
</dbReference>